<evidence type="ECO:0000313" key="1">
    <source>
        <dbReference type="EMBL" id="CAB4596817.1"/>
    </source>
</evidence>
<proteinExistence type="predicted"/>
<dbReference type="EMBL" id="CAEZTS010000248">
    <property type="protein sequence ID" value="CAB4596817.1"/>
    <property type="molecule type" value="Genomic_DNA"/>
</dbReference>
<protein>
    <submittedName>
        <fullName evidence="1">Unannotated protein</fullName>
    </submittedName>
</protein>
<dbReference type="AlphaFoldDB" id="A0A6J6G6L6"/>
<name>A0A6J6G6L6_9ZZZZ</name>
<sequence>MRLPGRPVAALATSSLAANEIVYWLAVHCANNVELAAGIVYATPAATALPVPSAAVFQPANVKPVRVDEVLAAVIEVSKSAD</sequence>
<accession>A0A6J6G6L6</accession>
<gene>
    <name evidence="1" type="ORF">UFOPK1722_01955</name>
</gene>
<reference evidence="1" key="1">
    <citation type="submission" date="2020-05" db="EMBL/GenBank/DDBJ databases">
        <authorList>
            <person name="Chiriac C."/>
            <person name="Salcher M."/>
            <person name="Ghai R."/>
            <person name="Kavagutti S V."/>
        </authorList>
    </citation>
    <scope>NUCLEOTIDE SEQUENCE</scope>
</reference>
<organism evidence="1">
    <name type="scientific">freshwater metagenome</name>
    <dbReference type="NCBI Taxonomy" id="449393"/>
    <lineage>
        <taxon>unclassified sequences</taxon>
        <taxon>metagenomes</taxon>
        <taxon>ecological metagenomes</taxon>
    </lineage>
</organism>